<accession>A0AAN6YDW2</accession>
<comment type="caution">
    <text evidence="2">The sequence shown here is derived from an EMBL/GenBank/DDBJ whole genome shotgun (WGS) entry which is preliminary data.</text>
</comment>
<evidence type="ECO:0000313" key="3">
    <source>
        <dbReference type="Proteomes" id="UP001301769"/>
    </source>
</evidence>
<reference evidence="2" key="2">
    <citation type="submission" date="2023-05" db="EMBL/GenBank/DDBJ databases">
        <authorList>
            <consortium name="Lawrence Berkeley National Laboratory"/>
            <person name="Steindorff A."/>
            <person name="Hensen N."/>
            <person name="Bonometti L."/>
            <person name="Westerberg I."/>
            <person name="Brannstrom I.O."/>
            <person name="Guillou S."/>
            <person name="Cros-Aarteil S."/>
            <person name="Calhoun S."/>
            <person name="Haridas S."/>
            <person name="Kuo A."/>
            <person name="Mondo S."/>
            <person name="Pangilinan J."/>
            <person name="Riley R."/>
            <person name="Labutti K."/>
            <person name="Andreopoulos B."/>
            <person name="Lipzen A."/>
            <person name="Chen C."/>
            <person name="Yanf M."/>
            <person name="Daum C."/>
            <person name="Ng V."/>
            <person name="Clum A."/>
            <person name="Ohm R."/>
            <person name="Martin F."/>
            <person name="Silar P."/>
            <person name="Natvig D."/>
            <person name="Lalanne C."/>
            <person name="Gautier V."/>
            <person name="Ament-Velasquez S.L."/>
            <person name="Kruys A."/>
            <person name="Hutchinson M.I."/>
            <person name="Powell A.J."/>
            <person name="Barry K."/>
            <person name="Miller A.N."/>
            <person name="Grigoriev I.V."/>
            <person name="Debuchy R."/>
            <person name="Gladieux P."/>
            <person name="Thoren M.H."/>
            <person name="Johannesson H."/>
        </authorList>
    </citation>
    <scope>NUCLEOTIDE SEQUENCE</scope>
    <source>
        <strain evidence="2">PSN293</strain>
    </source>
</reference>
<keyword evidence="3" id="KW-1185">Reference proteome</keyword>
<dbReference type="AlphaFoldDB" id="A0AAN6YDW2"/>
<evidence type="ECO:0000313" key="2">
    <source>
        <dbReference type="EMBL" id="KAK4217488.1"/>
    </source>
</evidence>
<feature type="region of interest" description="Disordered" evidence="1">
    <location>
        <begin position="119"/>
        <end position="142"/>
    </location>
</feature>
<evidence type="ECO:0000256" key="1">
    <source>
        <dbReference type="SAM" id="MobiDB-lite"/>
    </source>
</evidence>
<reference evidence="2" key="1">
    <citation type="journal article" date="2023" name="Mol. Phylogenet. Evol.">
        <title>Genome-scale phylogeny and comparative genomics of the fungal order Sordariales.</title>
        <authorList>
            <person name="Hensen N."/>
            <person name="Bonometti L."/>
            <person name="Westerberg I."/>
            <person name="Brannstrom I.O."/>
            <person name="Guillou S."/>
            <person name="Cros-Aarteil S."/>
            <person name="Calhoun S."/>
            <person name="Haridas S."/>
            <person name="Kuo A."/>
            <person name="Mondo S."/>
            <person name="Pangilinan J."/>
            <person name="Riley R."/>
            <person name="LaButti K."/>
            <person name="Andreopoulos B."/>
            <person name="Lipzen A."/>
            <person name="Chen C."/>
            <person name="Yan M."/>
            <person name="Daum C."/>
            <person name="Ng V."/>
            <person name="Clum A."/>
            <person name="Steindorff A."/>
            <person name="Ohm R.A."/>
            <person name="Martin F."/>
            <person name="Silar P."/>
            <person name="Natvig D.O."/>
            <person name="Lalanne C."/>
            <person name="Gautier V."/>
            <person name="Ament-Velasquez S.L."/>
            <person name="Kruys A."/>
            <person name="Hutchinson M.I."/>
            <person name="Powell A.J."/>
            <person name="Barry K."/>
            <person name="Miller A.N."/>
            <person name="Grigoriev I.V."/>
            <person name="Debuchy R."/>
            <person name="Gladieux P."/>
            <person name="Hiltunen Thoren M."/>
            <person name="Johannesson H."/>
        </authorList>
    </citation>
    <scope>NUCLEOTIDE SEQUENCE</scope>
    <source>
        <strain evidence="2">PSN293</strain>
    </source>
</reference>
<gene>
    <name evidence="2" type="ORF">QBC37DRAFT_384432</name>
</gene>
<organism evidence="2 3">
    <name type="scientific">Rhypophila decipiens</name>
    <dbReference type="NCBI Taxonomy" id="261697"/>
    <lineage>
        <taxon>Eukaryota</taxon>
        <taxon>Fungi</taxon>
        <taxon>Dikarya</taxon>
        <taxon>Ascomycota</taxon>
        <taxon>Pezizomycotina</taxon>
        <taxon>Sordariomycetes</taxon>
        <taxon>Sordariomycetidae</taxon>
        <taxon>Sordariales</taxon>
        <taxon>Naviculisporaceae</taxon>
        <taxon>Rhypophila</taxon>
    </lineage>
</organism>
<proteinExistence type="predicted"/>
<dbReference type="EMBL" id="MU858059">
    <property type="protein sequence ID" value="KAK4217488.1"/>
    <property type="molecule type" value="Genomic_DNA"/>
</dbReference>
<protein>
    <submittedName>
        <fullName evidence="2">Uncharacterized protein</fullName>
    </submittedName>
</protein>
<name>A0AAN6YDW2_9PEZI</name>
<dbReference type="Proteomes" id="UP001301769">
    <property type="component" value="Unassembled WGS sequence"/>
</dbReference>
<sequence length="272" mass="31522">MHLPTSPVVKWHGKSIVRRHENEHENVEKAAKLEHKRMGKRLGRTWFSRYAHRLISTPNTREMDGLTTMEKEIEHRDWKWPITSGFVPSEYHQRPSKAPWRIAMRCLLVDLPSQVNDNAEPIPWKSHPSPPGVTELSSPQEVRDKSRSLTGAWLVIVYISAKDRKWLAKADERTLITKENLYQSSAYVKAHVKASKGPKASDWYKFWDWSGRSGSLTITTPVTRYVLGLVATSDKNFAKESSAILDRNVEKIFFDASFERQWPKKVEKDEMK</sequence>